<dbReference type="Proteomes" id="UP000229901">
    <property type="component" value="Unassembled WGS sequence"/>
</dbReference>
<dbReference type="EMBL" id="PFAP01000026">
    <property type="protein sequence ID" value="PIR93983.1"/>
    <property type="molecule type" value="Genomic_DNA"/>
</dbReference>
<proteinExistence type="predicted"/>
<name>A0A2H0V4H7_9BACT</name>
<organism evidence="2 3">
    <name type="scientific">Candidatus Falkowbacteria bacterium CG10_big_fil_rev_8_21_14_0_10_39_11</name>
    <dbReference type="NCBI Taxonomy" id="1974565"/>
    <lineage>
        <taxon>Bacteria</taxon>
        <taxon>Candidatus Falkowiibacteriota</taxon>
    </lineage>
</organism>
<evidence type="ECO:0000313" key="2">
    <source>
        <dbReference type="EMBL" id="PIR93983.1"/>
    </source>
</evidence>
<accession>A0A2H0V4H7</accession>
<keyword evidence="1" id="KW-0472">Membrane</keyword>
<comment type="caution">
    <text evidence="2">The sequence shown here is derived from an EMBL/GenBank/DDBJ whole genome shotgun (WGS) entry which is preliminary data.</text>
</comment>
<sequence length="231" mass="26372">MPRTTKLRTSSKRPLSKEKLLNAEVGFFRGLSVFLVVMIVIIFLSFSALFGYMYMETKLMRMQMIRVYQELSPYQQINTINDSDVSDPETISEAINVEDWQSFSKYGFDVKFPVKWTYRDNPYAHQVDFFSDGIVRGLESSQSGDFNIKMTDKDSMFESGEIGELFYIAGQPARKYILQSMIGASPGEVYSIPTPTGYFELTFLNPAPLPDATSISDEVRNKILENFSLVQ</sequence>
<keyword evidence="1" id="KW-1133">Transmembrane helix</keyword>
<feature type="transmembrane region" description="Helical" evidence="1">
    <location>
        <begin position="31"/>
        <end position="54"/>
    </location>
</feature>
<keyword evidence="1" id="KW-0812">Transmembrane</keyword>
<dbReference type="AlphaFoldDB" id="A0A2H0V4H7"/>
<protein>
    <submittedName>
        <fullName evidence="2">Uncharacterized protein</fullName>
    </submittedName>
</protein>
<gene>
    <name evidence="2" type="ORF">COT97_03730</name>
</gene>
<evidence type="ECO:0000313" key="3">
    <source>
        <dbReference type="Proteomes" id="UP000229901"/>
    </source>
</evidence>
<reference evidence="3" key="1">
    <citation type="submission" date="2017-09" db="EMBL/GenBank/DDBJ databases">
        <title>Depth-based differentiation of microbial function through sediment-hosted aquifers and enrichment of novel symbionts in the deep terrestrial subsurface.</title>
        <authorList>
            <person name="Probst A.J."/>
            <person name="Ladd B."/>
            <person name="Jarett J.K."/>
            <person name="Geller-Mcgrath D.E."/>
            <person name="Sieber C.M.K."/>
            <person name="Emerson J.B."/>
            <person name="Anantharaman K."/>
            <person name="Thomas B.C."/>
            <person name="Malmstrom R."/>
            <person name="Stieglmeier M."/>
            <person name="Klingl A."/>
            <person name="Woyke T."/>
            <person name="Ryan C.M."/>
            <person name="Banfield J.F."/>
        </authorList>
    </citation>
    <scope>NUCLEOTIDE SEQUENCE [LARGE SCALE GENOMIC DNA]</scope>
</reference>
<evidence type="ECO:0000256" key="1">
    <source>
        <dbReference type="SAM" id="Phobius"/>
    </source>
</evidence>